<dbReference type="Pfam" id="PF13472">
    <property type="entry name" value="Lipase_GDSL_2"/>
    <property type="match status" value="1"/>
</dbReference>
<dbReference type="InterPro" id="IPR028994">
    <property type="entry name" value="Integrin_alpha_N"/>
</dbReference>
<accession>A0ABN0XPD3</accession>
<proteinExistence type="predicted"/>
<dbReference type="InterPro" id="IPR036514">
    <property type="entry name" value="SGNH_hydro_sf"/>
</dbReference>
<dbReference type="EMBL" id="BAAABW010000026">
    <property type="protein sequence ID" value="GAA0369310.1"/>
    <property type="molecule type" value="Genomic_DNA"/>
</dbReference>
<evidence type="ECO:0000259" key="2">
    <source>
        <dbReference type="Pfam" id="PF13472"/>
    </source>
</evidence>
<keyword evidence="4" id="KW-1185">Reference proteome</keyword>
<dbReference type="Gene3D" id="3.40.50.1110">
    <property type="entry name" value="SGNH hydrolase"/>
    <property type="match status" value="1"/>
</dbReference>
<dbReference type="PANTHER" id="PTHR30383:SF5">
    <property type="entry name" value="SGNH HYDROLASE-TYPE ESTERASE DOMAIN-CONTAINING PROTEIN"/>
    <property type="match status" value="1"/>
</dbReference>
<evidence type="ECO:0000256" key="1">
    <source>
        <dbReference type="ARBA" id="ARBA00022729"/>
    </source>
</evidence>
<dbReference type="CDD" id="cd01833">
    <property type="entry name" value="XynB_like"/>
    <property type="match status" value="1"/>
</dbReference>
<evidence type="ECO:0000313" key="3">
    <source>
        <dbReference type="EMBL" id="GAA0369310.1"/>
    </source>
</evidence>
<comment type="caution">
    <text evidence="3">The sequence shown here is derived from an EMBL/GenBank/DDBJ whole genome shotgun (WGS) entry which is preliminary data.</text>
</comment>
<dbReference type="Gene3D" id="2.130.10.130">
    <property type="entry name" value="Integrin alpha, N-terminal"/>
    <property type="match status" value="1"/>
</dbReference>
<dbReference type="InterPro" id="IPR013830">
    <property type="entry name" value="SGNH_hydro"/>
</dbReference>
<name>A0ABN0XPD3_9ACTN</name>
<gene>
    <name evidence="3" type="ORF">GCM10010319_54020</name>
</gene>
<protein>
    <submittedName>
        <fullName evidence="3">FG-GAP-like repeat-containing protein</fullName>
    </submittedName>
</protein>
<dbReference type="SUPFAM" id="SSF52266">
    <property type="entry name" value="SGNH hydrolase"/>
    <property type="match status" value="1"/>
</dbReference>
<feature type="domain" description="SGNH hydrolase-type esterase" evidence="2">
    <location>
        <begin position="35"/>
        <end position="210"/>
    </location>
</feature>
<sequence>MVVALLTAGFGAARTESAHASPTDWKVPRLAVMPLGDSITEGARSTTNSGYRGELWNRLAPHASSLDFVGSQQHGRQLADRDHEGHSGWRIDELSVNIEKWLAAARPNVVLLHIGANDVDQNYHADTAPDRLGSLIDQITAAAPGVTVLVSSLVPSTNPDTLARIEKYNTAVPKVVEERRKRGMNVGYVSMAEVTVQDLGDWLHPNDGGYVKMANAFYNRIARAAADGWIRERVDVRPVSPRKLPLGDYQVDINGDGRADYLVVDEYGAVSAWLNNGDKNHVAWTKAGRNGRIATGVGASGDQVRFADINGDGRADYLVVDDSGAVHAWLNDSTTGQDKWTDAGTFAPGGHVPRDQVRFADINGDGRADYLVVDDHGAVRAWVNNGAGGHDGWTDAGVIATGVGVPGDQVRFADVNGDRRADYLVVDGSGAVHAWLNDSSTGQDKWTKAGVIATGTGAPVDQVRFADINGDGKADYLTVDDIGVIRAWVNNGGDGHDEWTGIGPVSSAVAPGSRVRI</sequence>
<dbReference type="Proteomes" id="UP001500063">
    <property type="component" value="Unassembled WGS sequence"/>
</dbReference>
<keyword evidence="1" id="KW-0732">Signal</keyword>
<reference evidence="3 4" key="1">
    <citation type="journal article" date="2019" name="Int. J. Syst. Evol. Microbiol.">
        <title>The Global Catalogue of Microorganisms (GCM) 10K type strain sequencing project: providing services to taxonomists for standard genome sequencing and annotation.</title>
        <authorList>
            <consortium name="The Broad Institute Genomics Platform"/>
            <consortium name="The Broad Institute Genome Sequencing Center for Infectious Disease"/>
            <person name="Wu L."/>
            <person name="Ma J."/>
        </authorList>
    </citation>
    <scope>NUCLEOTIDE SEQUENCE [LARGE SCALE GENOMIC DNA]</scope>
    <source>
        <strain evidence="3 4">JCM 4565</strain>
    </source>
</reference>
<evidence type="ECO:0000313" key="4">
    <source>
        <dbReference type="Proteomes" id="UP001500063"/>
    </source>
</evidence>
<dbReference type="SUPFAM" id="SSF69318">
    <property type="entry name" value="Integrin alpha N-terminal domain"/>
    <property type="match status" value="1"/>
</dbReference>
<dbReference type="InterPro" id="IPR013517">
    <property type="entry name" value="FG-GAP"/>
</dbReference>
<dbReference type="PANTHER" id="PTHR30383">
    <property type="entry name" value="THIOESTERASE 1/PROTEASE 1/LYSOPHOSPHOLIPASE L1"/>
    <property type="match status" value="1"/>
</dbReference>
<dbReference type="Pfam" id="PF13517">
    <property type="entry name" value="FG-GAP_3"/>
    <property type="match status" value="2"/>
</dbReference>
<organism evidence="3 4">
    <name type="scientific">Streptomyces blastmyceticus</name>
    <dbReference type="NCBI Taxonomy" id="68180"/>
    <lineage>
        <taxon>Bacteria</taxon>
        <taxon>Bacillati</taxon>
        <taxon>Actinomycetota</taxon>
        <taxon>Actinomycetes</taxon>
        <taxon>Kitasatosporales</taxon>
        <taxon>Streptomycetaceae</taxon>
        <taxon>Streptomyces</taxon>
    </lineage>
</organism>
<dbReference type="InterPro" id="IPR051532">
    <property type="entry name" value="Ester_Hydrolysis_Enzymes"/>
</dbReference>